<reference evidence="7" key="1">
    <citation type="journal article" date="2012" name="Mol. Plant Microbe Interact.">
        <title>A highly conserved effector in Fusarium oxysporum is required for full virulence on Arabidopsis.</title>
        <authorList>
            <person name="Thatcher L.F."/>
            <person name="Gardiner D.M."/>
            <person name="Kazan K."/>
            <person name="Manners J."/>
        </authorList>
    </citation>
    <scope>NUCLEOTIDE SEQUENCE [LARGE SCALE GENOMIC DNA]</scope>
    <source>
        <strain evidence="7">Fo5176</strain>
    </source>
</reference>
<evidence type="ECO:0000256" key="5">
    <source>
        <dbReference type="ARBA" id="ARBA00023242"/>
    </source>
</evidence>
<dbReference type="Gene3D" id="3.40.1810.10">
    <property type="entry name" value="Transcription factor, MADS-box"/>
    <property type="match status" value="1"/>
</dbReference>
<dbReference type="EMBL" id="AFQF01002731">
    <property type="protein sequence ID" value="EGU78858.1"/>
    <property type="molecule type" value="Genomic_DNA"/>
</dbReference>
<dbReference type="InterPro" id="IPR036879">
    <property type="entry name" value="TF_MADSbox_sf"/>
</dbReference>
<evidence type="ECO:0000313" key="7">
    <source>
        <dbReference type="EMBL" id="EGU78858.1"/>
    </source>
</evidence>
<name>F9FW50_FUSOF</name>
<dbReference type="GO" id="GO:0005634">
    <property type="term" value="C:nucleus"/>
    <property type="evidence" value="ECO:0007669"/>
    <property type="project" value="UniProtKB-SubCell"/>
</dbReference>
<evidence type="ECO:0000256" key="1">
    <source>
        <dbReference type="ARBA" id="ARBA00004123"/>
    </source>
</evidence>
<dbReference type="InterPro" id="IPR002100">
    <property type="entry name" value="TF_MADSbox"/>
</dbReference>
<dbReference type="GO" id="GO:0003677">
    <property type="term" value="F:DNA binding"/>
    <property type="evidence" value="ECO:0007669"/>
    <property type="project" value="UniProtKB-KW"/>
</dbReference>
<gene>
    <name evidence="7" type="ORF">FOXB_10631</name>
</gene>
<dbReference type="Pfam" id="PF00319">
    <property type="entry name" value="SRF-TF"/>
    <property type="match status" value="1"/>
</dbReference>
<proteinExistence type="predicted"/>
<keyword evidence="2" id="KW-0805">Transcription regulation</keyword>
<feature type="domain" description="MADS-box" evidence="6">
    <location>
        <begin position="25"/>
        <end position="67"/>
    </location>
</feature>
<keyword evidence="4" id="KW-0804">Transcription</keyword>
<dbReference type="AlphaFoldDB" id="F9FW50"/>
<sequence length="128" mass="15258">MYQPQASYPEQPQLLSTTIETIRKERRKRTNMFSKRRTTLIKKVEKLHRECDDIDVFFIVRDRRSNKIWQYSNGYYPPTRAEMQSIYPVPVILQPQDEQIQPPTVIPTDPFHEHQYQTNCTLDAAFLG</sequence>
<dbReference type="SUPFAM" id="SSF55455">
    <property type="entry name" value="SRF-like"/>
    <property type="match status" value="1"/>
</dbReference>
<keyword evidence="5" id="KW-0539">Nucleus</keyword>
<dbReference type="OrthoDB" id="1898716at2759"/>
<comment type="caution">
    <text evidence="7">The sequence shown here is derived from an EMBL/GenBank/DDBJ whole genome shotgun (WGS) entry which is preliminary data.</text>
</comment>
<comment type="subcellular location">
    <subcellularLocation>
        <location evidence="1">Nucleus</location>
    </subcellularLocation>
</comment>
<evidence type="ECO:0000256" key="3">
    <source>
        <dbReference type="ARBA" id="ARBA00023125"/>
    </source>
</evidence>
<keyword evidence="3" id="KW-0238">DNA-binding</keyword>
<dbReference type="GO" id="GO:0045944">
    <property type="term" value="P:positive regulation of transcription by RNA polymerase II"/>
    <property type="evidence" value="ECO:0007669"/>
    <property type="project" value="UniProtKB-ARBA"/>
</dbReference>
<evidence type="ECO:0000256" key="2">
    <source>
        <dbReference type="ARBA" id="ARBA00023015"/>
    </source>
</evidence>
<protein>
    <recommendedName>
        <fullName evidence="6">MADS-box domain-containing protein</fullName>
    </recommendedName>
</protein>
<accession>F9FW50</accession>
<organism evidence="7">
    <name type="scientific">Fusarium oxysporum (strain Fo5176)</name>
    <name type="common">Fusarium vascular wilt</name>
    <dbReference type="NCBI Taxonomy" id="660025"/>
    <lineage>
        <taxon>Eukaryota</taxon>
        <taxon>Fungi</taxon>
        <taxon>Dikarya</taxon>
        <taxon>Ascomycota</taxon>
        <taxon>Pezizomycotina</taxon>
        <taxon>Sordariomycetes</taxon>
        <taxon>Hypocreomycetidae</taxon>
        <taxon>Hypocreales</taxon>
        <taxon>Nectriaceae</taxon>
        <taxon>Fusarium</taxon>
        <taxon>Fusarium oxysporum species complex</taxon>
    </lineage>
</organism>
<evidence type="ECO:0000259" key="6">
    <source>
        <dbReference type="Pfam" id="PF00319"/>
    </source>
</evidence>
<dbReference type="GO" id="GO:0046983">
    <property type="term" value="F:protein dimerization activity"/>
    <property type="evidence" value="ECO:0007669"/>
    <property type="project" value="InterPro"/>
</dbReference>
<evidence type="ECO:0000256" key="4">
    <source>
        <dbReference type="ARBA" id="ARBA00023163"/>
    </source>
</evidence>